<gene>
    <name evidence="2" type="ORF">CTEN210_03412</name>
</gene>
<dbReference type="Proteomes" id="UP001054902">
    <property type="component" value="Unassembled WGS sequence"/>
</dbReference>
<sequence length="585" mass="66259">MKAYQGEMQMNQTTKKRKPDEEATVASVLLSLDQRSNSKRFRPATPPAESREVVNPAVEEYCDERDDGEADRDDRTSSSKLSRRFMNRFEDAGTNFSPDANIKRNDSNELASAMALASLAHHSPVEVRRSDSFSRQMSYGEFQGKPKLTAEQMSRMAIPSFRNQNPPSMYGGYYDNSPYGYNSNMYQRTTSQNWACDYCNDASFTSYDEACRHEAICSYNPVVQQRRTHTMMRPSLPSRSVSMTSVGSASMRSTAEMSTATSPADDDDSQYFTGKIPLCVTKADPEWLSEMNCYIRKNCVEAFSADSEDVIKSSKRGRISLKQVGIRCVFCTHQDIEERVMSAVSYPVSSSGIYESVKRWIKIHLPLCKHIPTDVKEKIAALEKVAFIPTTRQYWIDSAKALGIQDTRSGLRFTHDIQDTHNEDKAADILLTSKAKKQTQTSKKNSKPVQIEKGGHIVYPDDEAVITPFLFMLLSQVEPCQFTDADRYIARSKCDTGFNGFQCRHCSGHAGLGKYFPTSLKALSTNSTSQNIFSHLLKCRKCPEDVKEGLKKMKAEKGHWTRRTTGWRQRFFEQVWKRLHGEDGP</sequence>
<protein>
    <submittedName>
        <fullName evidence="2">Uncharacterized protein</fullName>
    </submittedName>
</protein>
<feature type="region of interest" description="Disordered" evidence="1">
    <location>
        <begin position="1"/>
        <end position="82"/>
    </location>
</feature>
<comment type="caution">
    <text evidence="2">The sequence shown here is derived from an EMBL/GenBank/DDBJ whole genome shotgun (WGS) entry which is preliminary data.</text>
</comment>
<dbReference type="EMBL" id="BLLK01000022">
    <property type="protein sequence ID" value="GFH46938.1"/>
    <property type="molecule type" value="Genomic_DNA"/>
</dbReference>
<name>A0AAD3H1R9_9STRA</name>
<evidence type="ECO:0000313" key="3">
    <source>
        <dbReference type="Proteomes" id="UP001054902"/>
    </source>
</evidence>
<feature type="compositionally biased region" description="Acidic residues" evidence="1">
    <location>
        <begin position="60"/>
        <end position="71"/>
    </location>
</feature>
<evidence type="ECO:0000256" key="1">
    <source>
        <dbReference type="SAM" id="MobiDB-lite"/>
    </source>
</evidence>
<proteinExistence type="predicted"/>
<accession>A0AAD3H1R9</accession>
<evidence type="ECO:0000313" key="2">
    <source>
        <dbReference type="EMBL" id="GFH46938.1"/>
    </source>
</evidence>
<feature type="compositionally biased region" description="Polar residues" evidence="1">
    <location>
        <begin position="237"/>
        <end position="262"/>
    </location>
</feature>
<organism evidence="2 3">
    <name type="scientific">Chaetoceros tenuissimus</name>
    <dbReference type="NCBI Taxonomy" id="426638"/>
    <lineage>
        <taxon>Eukaryota</taxon>
        <taxon>Sar</taxon>
        <taxon>Stramenopiles</taxon>
        <taxon>Ochrophyta</taxon>
        <taxon>Bacillariophyta</taxon>
        <taxon>Coscinodiscophyceae</taxon>
        <taxon>Chaetocerotophycidae</taxon>
        <taxon>Chaetocerotales</taxon>
        <taxon>Chaetocerotaceae</taxon>
        <taxon>Chaetoceros</taxon>
    </lineage>
</organism>
<keyword evidence="3" id="KW-1185">Reference proteome</keyword>
<feature type="region of interest" description="Disordered" evidence="1">
    <location>
        <begin position="231"/>
        <end position="266"/>
    </location>
</feature>
<reference evidence="2 3" key="1">
    <citation type="journal article" date="2021" name="Sci. Rep.">
        <title>The genome of the diatom Chaetoceros tenuissimus carries an ancient integrated fragment of an extant virus.</title>
        <authorList>
            <person name="Hongo Y."/>
            <person name="Kimura K."/>
            <person name="Takaki Y."/>
            <person name="Yoshida Y."/>
            <person name="Baba S."/>
            <person name="Kobayashi G."/>
            <person name="Nagasaki K."/>
            <person name="Hano T."/>
            <person name="Tomaru Y."/>
        </authorList>
    </citation>
    <scope>NUCLEOTIDE SEQUENCE [LARGE SCALE GENOMIC DNA]</scope>
    <source>
        <strain evidence="2 3">NIES-3715</strain>
    </source>
</reference>
<dbReference type="AlphaFoldDB" id="A0AAD3H1R9"/>